<name>A0A8X8GXB9_9RHOB</name>
<proteinExistence type="predicted"/>
<dbReference type="RefSeq" id="WP_152824372.1">
    <property type="nucleotide sequence ID" value="NZ_WHUT02000002.1"/>
</dbReference>
<dbReference type="GO" id="GO:0016853">
    <property type="term" value="F:isomerase activity"/>
    <property type="evidence" value="ECO:0007669"/>
    <property type="project" value="UniProtKB-KW"/>
</dbReference>
<reference evidence="1" key="1">
    <citation type="submission" date="2020-05" db="EMBL/GenBank/DDBJ databases">
        <title>Fertoebacter nigrum gen. nov., sp. nov., a new member of the family Rhodobacteraceae.</title>
        <authorList>
            <person name="Szuroczki S."/>
            <person name="Abbaszade G."/>
            <person name="Buni D."/>
            <person name="Schumann P."/>
            <person name="Toth E."/>
        </authorList>
    </citation>
    <scope>NUCLEOTIDE SEQUENCE</scope>
    <source>
        <strain evidence="1">RG-N-1a</strain>
    </source>
</reference>
<organism evidence="1 2">
    <name type="scientific">Fertoeibacter niger</name>
    <dbReference type="NCBI Taxonomy" id="2656921"/>
    <lineage>
        <taxon>Bacteria</taxon>
        <taxon>Pseudomonadati</taxon>
        <taxon>Pseudomonadota</taxon>
        <taxon>Alphaproteobacteria</taxon>
        <taxon>Rhodobacterales</taxon>
        <taxon>Paracoccaceae</taxon>
        <taxon>Fertoeibacter</taxon>
    </lineage>
</organism>
<dbReference type="Proteomes" id="UP000484076">
    <property type="component" value="Unassembled WGS sequence"/>
</dbReference>
<protein>
    <submittedName>
        <fullName evidence="1">N-(5'-phosphoribosyl)anthranilate isomerase</fullName>
    </submittedName>
</protein>
<gene>
    <name evidence="1" type="ORF">GEU84_004110</name>
</gene>
<evidence type="ECO:0000313" key="1">
    <source>
        <dbReference type="EMBL" id="NUB43558.1"/>
    </source>
</evidence>
<dbReference type="AlphaFoldDB" id="A0A8X8GXB9"/>
<keyword evidence="1" id="KW-0413">Isomerase</keyword>
<comment type="caution">
    <text evidence="1">The sequence shown here is derived from an EMBL/GenBank/DDBJ whole genome shotgun (WGS) entry which is preliminary data.</text>
</comment>
<evidence type="ECO:0000313" key="2">
    <source>
        <dbReference type="Proteomes" id="UP000484076"/>
    </source>
</evidence>
<dbReference type="EMBL" id="WHUT02000002">
    <property type="protein sequence ID" value="NUB43558.1"/>
    <property type="molecule type" value="Genomic_DNA"/>
</dbReference>
<accession>A0A8X8GXB9</accession>
<keyword evidence="2" id="KW-1185">Reference proteome</keyword>
<sequence length="76" mass="8681">MKHAPLPVTPQQWLHQMFTSQAATEGGVVRRKVSDVERLVGRDAFLQVMRNRGFRVVENAGHFVVFCNAEPLHLRL</sequence>